<organism evidence="1 2">
    <name type="scientific">Bauhinia variegata</name>
    <name type="common">Purple orchid tree</name>
    <name type="synonym">Phanera variegata</name>
    <dbReference type="NCBI Taxonomy" id="167791"/>
    <lineage>
        <taxon>Eukaryota</taxon>
        <taxon>Viridiplantae</taxon>
        <taxon>Streptophyta</taxon>
        <taxon>Embryophyta</taxon>
        <taxon>Tracheophyta</taxon>
        <taxon>Spermatophyta</taxon>
        <taxon>Magnoliopsida</taxon>
        <taxon>eudicotyledons</taxon>
        <taxon>Gunneridae</taxon>
        <taxon>Pentapetalae</taxon>
        <taxon>rosids</taxon>
        <taxon>fabids</taxon>
        <taxon>Fabales</taxon>
        <taxon>Fabaceae</taxon>
        <taxon>Cercidoideae</taxon>
        <taxon>Cercideae</taxon>
        <taxon>Bauhiniinae</taxon>
        <taxon>Bauhinia</taxon>
    </lineage>
</organism>
<name>A0ACB9KPD4_BAUVA</name>
<accession>A0ACB9KPD4</accession>
<evidence type="ECO:0000313" key="2">
    <source>
        <dbReference type="Proteomes" id="UP000828941"/>
    </source>
</evidence>
<comment type="caution">
    <text evidence="1">The sequence shown here is derived from an EMBL/GenBank/DDBJ whole genome shotgun (WGS) entry which is preliminary data.</text>
</comment>
<reference evidence="1 2" key="1">
    <citation type="journal article" date="2022" name="DNA Res.">
        <title>Chromosomal-level genome assembly of the orchid tree Bauhinia variegata (Leguminosae; Cercidoideae) supports the allotetraploid origin hypothesis of Bauhinia.</title>
        <authorList>
            <person name="Zhong Y."/>
            <person name="Chen Y."/>
            <person name="Zheng D."/>
            <person name="Pang J."/>
            <person name="Liu Y."/>
            <person name="Luo S."/>
            <person name="Meng S."/>
            <person name="Qian L."/>
            <person name="Wei D."/>
            <person name="Dai S."/>
            <person name="Zhou R."/>
        </authorList>
    </citation>
    <scope>NUCLEOTIDE SEQUENCE [LARGE SCALE GENOMIC DNA]</scope>
    <source>
        <strain evidence="1">BV-YZ2020</strain>
    </source>
</reference>
<gene>
    <name evidence="1" type="ORF">L6164_032666</name>
</gene>
<evidence type="ECO:0000313" key="1">
    <source>
        <dbReference type="EMBL" id="KAI4299185.1"/>
    </source>
</evidence>
<sequence length="72" mass="8284">MKKRFTTATSSAFSLQMLFSHAPLDHRRALLLTLIRKDKKRVPVGRFFQFSIIKVNSPVKTHILAMGWSLVN</sequence>
<dbReference type="EMBL" id="CM039438">
    <property type="protein sequence ID" value="KAI4299185.1"/>
    <property type="molecule type" value="Genomic_DNA"/>
</dbReference>
<proteinExistence type="predicted"/>
<protein>
    <submittedName>
        <fullName evidence="1">Uncharacterized protein</fullName>
    </submittedName>
</protein>
<dbReference type="Proteomes" id="UP000828941">
    <property type="component" value="Chromosome 13"/>
</dbReference>
<keyword evidence="2" id="KW-1185">Reference proteome</keyword>